<name>A0A8H6YFU1_9AGAR</name>
<feature type="region of interest" description="Disordered" evidence="1">
    <location>
        <begin position="1"/>
        <end position="61"/>
    </location>
</feature>
<accession>A0A8H6YFU1</accession>
<feature type="compositionally biased region" description="Polar residues" evidence="1">
    <location>
        <begin position="32"/>
        <end position="49"/>
    </location>
</feature>
<proteinExistence type="predicted"/>
<evidence type="ECO:0000256" key="1">
    <source>
        <dbReference type="SAM" id="MobiDB-lite"/>
    </source>
</evidence>
<keyword evidence="3" id="KW-1185">Reference proteome</keyword>
<reference evidence="2" key="1">
    <citation type="submission" date="2020-05" db="EMBL/GenBank/DDBJ databases">
        <title>Mycena genomes resolve the evolution of fungal bioluminescence.</title>
        <authorList>
            <person name="Tsai I.J."/>
        </authorList>
    </citation>
    <scope>NUCLEOTIDE SEQUENCE</scope>
    <source>
        <strain evidence="2">CCC161011</strain>
    </source>
</reference>
<evidence type="ECO:0000313" key="2">
    <source>
        <dbReference type="EMBL" id="KAF7360390.1"/>
    </source>
</evidence>
<comment type="caution">
    <text evidence="2">The sequence shown here is derived from an EMBL/GenBank/DDBJ whole genome shotgun (WGS) entry which is preliminary data.</text>
</comment>
<gene>
    <name evidence="2" type="ORF">MVEN_00768800</name>
</gene>
<sequence>MPAAAADVNAEKDLLPDNSTNTSMDEYKSSPLKHTSQVLFRSQSGSPSKAPTRAPESPSKRKPLSIVDVANIFIKMRRTRDRVKPWLIESSSGEEPQSHPGLLEAVTSLVREPLRHTDIFICGEAVNVAQLLRTTRNALMEAAGDMGANALLDEKWNCTIYRSKHRRNETFKVQISYTASATRSDRADPRRPVALDKVKGVPGLMTVLKRIAE</sequence>
<evidence type="ECO:0000313" key="3">
    <source>
        <dbReference type="Proteomes" id="UP000620124"/>
    </source>
</evidence>
<dbReference type="AlphaFoldDB" id="A0A8H6YFU1"/>
<organism evidence="2 3">
    <name type="scientific">Mycena venus</name>
    <dbReference type="NCBI Taxonomy" id="2733690"/>
    <lineage>
        <taxon>Eukaryota</taxon>
        <taxon>Fungi</taxon>
        <taxon>Dikarya</taxon>
        <taxon>Basidiomycota</taxon>
        <taxon>Agaricomycotina</taxon>
        <taxon>Agaricomycetes</taxon>
        <taxon>Agaricomycetidae</taxon>
        <taxon>Agaricales</taxon>
        <taxon>Marasmiineae</taxon>
        <taxon>Mycenaceae</taxon>
        <taxon>Mycena</taxon>
    </lineage>
</organism>
<dbReference type="Proteomes" id="UP000620124">
    <property type="component" value="Unassembled WGS sequence"/>
</dbReference>
<dbReference type="OrthoDB" id="3261081at2759"/>
<dbReference type="EMBL" id="JACAZI010000005">
    <property type="protein sequence ID" value="KAF7360390.1"/>
    <property type="molecule type" value="Genomic_DNA"/>
</dbReference>
<protein>
    <submittedName>
        <fullName evidence="2">Uncharacterized protein</fullName>
    </submittedName>
</protein>